<dbReference type="AlphaFoldDB" id="A0A6A6U3L0"/>
<feature type="region of interest" description="Disordered" evidence="3">
    <location>
        <begin position="434"/>
        <end position="470"/>
    </location>
</feature>
<protein>
    <recommendedName>
        <fullName evidence="4">LysM domain-containing protein</fullName>
    </recommendedName>
</protein>
<feature type="domain" description="LysM" evidence="4">
    <location>
        <begin position="170"/>
        <end position="216"/>
    </location>
</feature>
<dbReference type="PANTHER" id="PTHR34997">
    <property type="entry name" value="AM15"/>
    <property type="match status" value="1"/>
</dbReference>
<dbReference type="SMART" id="SM00257">
    <property type="entry name" value="LysM"/>
    <property type="match status" value="2"/>
</dbReference>
<evidence type="ECO:0000256" key="3">
    <source>
        <dbReference type="SAM" id="MobiDB-lite"/>
    </source>
</evidence>
<gene>
    <name evidence="5" type="ORF">BT63DRAFT_415636</name>
</gene>
<feature type="domain" description="LysM" evidence="4">
    <location>
        <begin position="483"/>
        <end position="529"/>
    </location>
</feature>
<dbReference type="PROSITE" id="PS51782">
    <property type="entry name" value="LYSM"/>
    <property type="match status" value="2"/>
</dbReference>
<evidence type="ECO:0000256" key="2">
    <source>
        <dbReference type="ARBA" id="ARBA00023026"/>
    </source>
</evidence>
<dbReference type="SUPFAM" id="SSF54106">
    <property type="entry name" value="LysM domain"/>
    <property type="match status" value="2"/>
</dbReference>
<sequence length="533" mass="57401">MAREAIEKACSHAQDVIEIDRVKFPVHLDNIVILYDYLGFNMASGPTPKYARTVFWVGCKPISIHLLGTTKNMKISFGHRRRVFNLATLANTNGRVTAGQFYNWNPNIDALCMNLNSPSSRVVCIGPPGSDANSPGGTGSITPIPATPVPTTAAPVPTNHAPNSTTNCAQWYTTKQGDTCLKITTQFKISLADFYFLNPMIDSRCSNLWISTSYCARPVGSISTYSGYPTTAQPYTLTSETFTTETWKTVPLNPPAMPVASEYPLAAGTWSNCTLYQNVNPKPPFVDQSDASVNRDFYWASLYQCNTTASIYGITMEQLFIWNPSLASSGSIAACILQPELRYCTLAGDSPPLQPGTSLCDSITAQDVKPVIGVDQGLYTCASLIEEHKISLKSFLAWNPWIGPDCDTGLYAGLSIKDASNYTAACVRLGTGQSTSSISKSISTSTSTPTSPSSSTTSSSSATPVQPSRPLHTQQGIALGCSEYHTVVQGDICYDLAQANGISLDKFYAWNPPVGKGCPNLWIGYDYCVAGGP</sequence>
<accession>A0A6A6U3L0</accession>
<dbReference type="Pfam" id="PF01476">
    <property type="entry name" value="LysM"/>
    <property type="match status" value="2"/>
</dbReference>
<dbReference type="Proteomes" id="UP000799302">
    <property type="component" value="Unassembled WGS sequence"/>
</dbReference>
<dbReference type="GO" id="GO:0008061">
    <property type="term" value="F:chitin binding"/>
    <property type="evidence" value="ECO:0007669"/>
    <property type="project" value="UniProtKB-KW"/>
</dbReference>
<dbReference type="CDD" id="cd00118">
    <property type="entry name" value="LysM"/>
    <property type="match status" value="2"/>
</dbReference>
<dbReference type="Gene3D" id="3.10.350.10">
    <property type="entry name" value="LysM domain"/>
    <property type="match status" value="3"/>
</dbReference>
<feature type="compositionally biased region" description="Low complexity" evidence="3">
    <location>
        <begin position="434"/>
        <end position="461"/>
    </location>
</feature>
<keyword evidence="2" id="KW-0843">Virulence</keyword>
<dbReference type="EMBL" id="MU004238">
    <property type="protein sequence ID" value="KAF2666500.1"/>
    <property type="molecule type" value="Genomic_DNA"/>
</dbReference>
<evidence type="ECO:0000259" key="4">
    <source>
        <dbReference type="PROSITE" id="PS51782"/>
    </source>
</evidence>
<proteinExistence type="predicted"/>
<reference evidence="5" key="1">
    <citation type="journal article" date="2020" name="Stud. Mycol.">
        <title>101 Dothideomycetes genomes: a test case for predicting lifestyles and emergence of pathogens.</title>
        <authorList>
            <person name="Haridas S."/>
            <person name="Albert R."/>
            <person name="Binder M."/>
            <person name="Bloem J."/>
            <person name="Labutti K."/>
            <person name="Salamov A."/>
            <person name="Andreopoulos B."/>
            <person name="Baker S."/>
            <person name="Barry K."/>
            <person name="Bills G."/>
            <person name="Bluhm B."/>
            <person name="Cannon C."/>
            <person name="Castanera R."/>
            <person name="Culley D."/>
            <person name="Daum C."/>
            <person name="Ezra D."/>
            <person name="Gonzalez J."/>
            <person name="Henrissat B."/>
            <person name="Kuo A."/>
            <person name="Liang C."/>
            <person name="Lipzen A."/>
            <person name="Lutzoni F."/>
            <person name="Magnuson J."/>
            <person name="Mondo S."/>
            <person name="Nolan M."/>
            <person name="Ohm R."/>
            <person name="Pangilinan J."/>
            <person name="Park H.-J."/>
            <person name="Ramirez L."/>
            <person name="Alfaro M."/>
            <person name="Sun H."/>
            <person name="Tritt A."/>
            <person name="Yoshinaga Y."/>
            <person name="Zwiers L.-H."/>
            <person name="Turgeon B."/>
            <person name="Goodwin S."/>
            <person name="Spatafora J."/>
            <person name="Crous P."/>
            <person name="Grigoriev I."/>
        </authorList>
    </citation>
    <scope>NUCLEOTIDE SEQUENCE</scope>
    <source>
        <strain evidence="5">CBS 115976</strain>
    </source>
</reference>
<evidence type="ECO:0000313" key="5">
    <source>
        <dbReference type="EMBL" id="KAF2666500.1"/>
    </source>
</evidence>
<dbReference type="InterPro" id="IPR018392">
    <property type="entry name" value="LysM"/>
</dbReference>
<name>A0A6A6U3L0_9PEZI</name>
<keyword evidence="6" id="KW-1185">Reference proteome</keyword>
<keyword evidence="1" id="KW-0147">Chitin-binding</keyword>
<dbReference type="OrthoDB" id="5985073at2759"/>
<organism evidence="5 6">
    <name type="scientific">Microthyrium microscopicum</name>
    <dbReference type="NCBI Taxonomy" id="703497"/>
    <lineage>
        <taxon>Eukaryota</taxon>
        <taxon>Fungi</taxon>
        <taxon>Dikarya</taxon>
        <taxon>Ascomycota</taxon>
        <taxon>Pezizomycotina</taxon>
        <taxon>Dothideomycetes</taxon>
        <taxon>Dothideomycetes incertae sedis</taxon>
        <taxon>Microthyriales</taxon>
        <taxon>Microthyriaceae</taxon>
        <taxon>Microthyrium</taxon>
    </lineage>
</organism>
<evidence type="ECO:0000313" key="6">
    <source>
        <dbReference type="Proteomes" id="UP000799302"/>
    </source>
</evidence>
<dbReference type="InterPro" id="IPR052210">
    <property type="entry name" value="LysM1-like"/>
</dbReference>
<evidence type="ECO:0000256" key="1">
    <source>
        <dbReference type="ARBA" id="ARBA00022669"/>
    </source>
</evidence>
<dbReference type="PANTHER" id="PTHR34997:SF1">
    <property type="entry name" value="PEPTIDOGLYCAN-BINDING LYSIN DOMAIN"/>
    <property type="match status" value="1"/>
</dbReference>
<dbReference type="InterPro" id="IPR036779">
    <property type="entry name" value="LysM_dom_sf"/>
</dbReference>